<dbReference type="PROSITE" id="PS51198">
    <property type="entry name" value="UVRD_HELICASE_ATP_BIND"/>
    <property type="match status" value="1"/>
</dbReference>
<evidence type="ECO:0000313" key="12">
    <source>
        <dbReference type="Proteomes" id="UP001052739"/>
    </source>
</evidence>
<keyword evidence="5" id="KW-0413">Isomerase</keyword>
<dbReference type="InterPro" id="IPR027417">
    <property type="entry name" value="P-loop_NTPase"/>
</dbReference>
<sequence length="641" mass="71343">MTDTYLDSPPLTDEQRSVVEQPWDARVLVTAGAGAGKTHTLVRRLDALCGHDDPEEALDASEILVLTFSRAAARELRERIARHGDRATRVRAQTFDAWAYGVLRQARPDDQWSAVGFEERILAAAQAVEKGALEAGDAVPPAHVVIDEVQDLLGGRRELVETLIDRYQDSCGFTVVGDAAQSVYGFQIDDMAERADETGRFFDWLRGSYPDDLVELHLTANFRAVTPEARTALHLGPRLQEVTDPEEAGRLYDELRDLLLEPANVLADLTDPLTLDGLRRSPDTCAILTRDNRQALAVSELLHAHGVPHRLRRPLEERPVPFWVAELLRRTGASGLTEDRFRSLLAEIPLPYEPNPAALWTVLRRVARGAGRHVLDLERLRRVVSDGRFPDEAADPETERLVVSTVHRAKGLEFDRVIVLTPPSVGELRKQYKDDLDLPAEARALYVAMTRARQDLHHVAVPELPLVRRAGARRAVGRRYVAGWRSYDRFGIVAEAGDVARDLPACPGPDAAAAQAYLLERVAPGDAVVLRRRHDVPMGEHQSPPYALLHEDREIGEVSERFREDLFQVQKVNRTWDPWWPDEIHGIRVDALETVAGSTAAGANAGLGDRGMWIAPRLTGIGRFRRAGGGEELDENEERNA</sequence>
<keyword evidence="1 9" id="KW-0547">Nucleotide-binding</keyword>
<evidence type="ECO:0000256" key="6">
    <source>
        <dbReference type="ARBA" id="ARBA00034617"/>
    </source>
</evidence>
<evidence type="ECO:0000256" key="4">
    <source>
        <dbReference type="ARBA" id="ARBA00022840"/>
    </source>
</evidence>
<evidence type="ECO:0000256" key="8">
    <source>
        <dbReference type="ARBA" id="ARBA00048988"/>
    </source>
</evidence>
<name>A0ABQ3P6Z6_9ACTN</name>
<evidence type="ECO:0000256" key="5">
    <source>
        <dbReference type="ARBA" id="ARBA00023235"/>
    </source>
</evidence>
<keyword evidence="4 9" id="KW-0067">ATP-binding</keyword>
<evidence type="ECO:0000256" key="2">
    <source>
        <dbReference type="ARBA" id="ARBA00022801"/>
    </source>
</evidence>
<dbReference type="SUPFAM" id="SSF52540">
    <property type="entry name" value="P-loop containing nucleoside triphosphate hydrolases"/>
    <property type="match status" value="1"/>
</dbReference>
<dbReference type="RefSeq" id="WP_190222111.1">
    <property type="nucleotide sequence ID" value="NZ_BNBS01000009.1"/>
</dbReference>
<comment type="catalytic activity">
    <reaction evidence="6">
        <text>Couples ATP hydrolysis with the unwinding of duplex DNA by translocating in the 3'-5' direction.</text>
        <dbReference type="EC" id="5.6.2.4"/>
    </reaction>
</comment>
<evidence type="ECO:0000313" key="11">
    <source>
        <dbReference type="EMBL" id="GHI20803.1"/>
    </source>
</evidence>
<dbReference type="Pfam" id="PF13361">
    <property type="entry name" value="UvrD_C"/>
    <property type="match status" value="1"/>
</dbReference>
<dbReference type="EMBL" id="BNDW01000019">
    <property type="protein sequence ID" value="GHI20803.1"/>
    <property type="molecule type" value="Genomic_DNA"/>
</dbReference>
<feature type="domain" description="UvrD-like helicase ATP-binding" evidence="10">
    <location>
        <begin position="10"/>
        <end position="344"/>
    </location>
</feature>
<reference evidence="11" key="1">
    <citation type="submission" date="2024-05" db="EMBL/GenBank/DDBJ databases">
        <title>Whole genome shotgun sequence of Streptomyces hydrogenans NBRC 13475.</title>
        <authorList>
            <person name="Komaki H."/>
            <person name="Tamura T."/>
        </authorList>
    </citation>
    <scope>NUCLEOTIDE SEQUENCE</scope>
    <source>
        <strain evidence="11">NBRC 13475</strain>
    </source>
</reference>
<protein>
    <recommendedName>
        <fullName evidence="7">DNA 3'-5' helicase</fullName>
        <ecNumber evidence="7">5.6.2.4</ecNumber>
    </recommendedName>
</protein>
<feature type="binding site" evidence="9">
    <location>
        <begin position="31"/>
        <end position="38"/>
    </location>
    <ligand>
        <name>ATP</name>
        <dbReference type="ChEBI" id="CHEBI:30616"/>
    </ligand>
</feature>
<evidence type="ECO:0000256" key="7">
    <source>
        <dbReference type="ARBA" id="ARBA00034808"/>
    </source>
</evidence>
<evidence type="ECO:0000256" key="1">
    <source>
        <dbReference type="ARBA" id="ARBA00022741"/>
    </source>
</evidence>
<dbReference type="Proteomes" id="UP001052739">
    <property type="component" value="Unassembled WGS sequence"/>
</dbReference>
<dbReference type="EC" id="5.6.2.4" evidence="7"/>
<dbReference type="InterPro" id="IPR014016">
    <property type="entry name" value="UvrD-like_ATP-bd"/>
</dbReference>
<organism evidence="11 12">
    <name type="scientific">Streptomyces hydrogenans</name>
    <dbReference type="NCBI Taxonomy" id="1873719"/>
    <lineage>
        <taxon>Bacteria</taxon>
        <taxon>Bacillati</taxon>
        <taxon>Actinomycetota</taxon>
        <taxon>Actinomycetes</taxon>
        <taxon>Kitasatosporales</taxon>
        <taxon>Streptomycetaceae</taxon>
        <taxon>Streptomyces</taxon>
    </lineage>
</organism>
<dbReference type="InterPro" id="IPR014017">
    <property type="entry name" value="DNA_helicase_UvrD-like_C"/>
</dbReference>
<comment type="caution">
    <text evidence="11">The sequence shown here is derived from an EMBL/GenBank/DDBJ whole genome shotgun (WGS) entry which is preliminary data.</text>
</comment>
<evidence type="ECO:0000256" key="3">
    <source>
        <dbReference type="ARBA" id="ARBA00022806"/>
    </source>
</evidence>
<comment type="catalytic activity">
    <reaction evidence="8">
        <text>ATP + H2O = ADP + phosphate + H(+)</text>
        <dbReference type="Rhea" id="RHEA:13065"/>
        <dbReference type="ChEBI" id="CHEBI:15377"/>
        <dbReference type="ChEBI" id="CHEBI:15378"/>
        <dbReference type="ChEBI" id="CHEBI:30616"/>
        <dbReference type="ChEBI" id="CHEBI:43474"/>
        <dbReference type="ChEBI" id="CHEBI:456216"/>
        <dbReference type="EC" id="5.6.2.4"/>
    </reaction>
</comment>
<keyword evidence="2 9" id="KW-0378">Hydrolase</keyword>
<dbReference type="Gene3D" id="3.40.50.300">
    <property type="entry name" value="P-loop containing nucleotide triphosphate hydrolases"/>
    <property type="match status" value="2"/>
</dbReference>
<evidence type="ECO:0000259" key="10">
    <source>
        <dbReference type="PROSITE" id="PS51198"/>
    </source>
</evidence>
<dbReference type="Pfam" id="PF00580">
    <property type="entry name" value="UvrD-helicase"/>
    <property type="match status" value="2"/>
</dbReference>
<keyword evidence="3 9" id="KW-0347">Helicase</keyword>
<keyword evidence="12" id="KW-1185">Reference proteome</keyword>
<proteinExistence type="predicted"/>
<evidence type="ECO:0000256" key="9">
    <source>
        <dbReference type="PROSITE-ProRule" id="PRU00560"/>
    </source>
</evidence>
<dbReference type="PANTHER" id="PTHR11070">
    <property type="entry name" value="UVRD / RECB / PCRA DNA HELICASE FAMILY MEMBER"/>
    <property type="match status" value="1"/>
</dbReference>
<gene>
    <name evidence="11" type="ORF">Shyd_21740</name>
</gene>
<accession>A0ABQ3P6Z6</accession>
<dbReference type="InterPro" id="IPR000212">
    <property type="entry name" value="DNA_helicase_UvrD/REP"/>
</dbReference>